<dbReference type="Proteomes" id="UP001419268">
    <property type="component" value="Unassembled WGS sequence"/>
</dbReference>
<dbReference type="EMBL" id="JBBNAG010000003">
    <property type="protein sequence ID" value="KAK9149583.1"/>
    <property type="molecule type" value="Genomic_DNA"/>
</dbReference>
<feature type="region of interest" description="Disordered" evidence="1">
    <location>
        <begin position="63"/>
        <end position="86"/>
    </location>
</feature>
<dbReference type="AlphaFoldDB" id="A0AAP0KDA0"/>
<feature type="compositionally biased region" description="Pro residues" evidence="1">
    <location>
        <begin position="1"/>
        <end position="17"/>
    </location>
</feature>
<evidence type="ECO:0000313" key="3">
    <source>
        <dbReference type="Proteomes" id="UP001419268"/>
    </source>
</evidence>
<proteinExistence type="predicted"/>
<feature type="compositionally biased region" description="Polar residues" evidence="1">
    <location>
        <begin position="63"/>
        <end position="77"/>
    </location>
</feature>
<protein>
    <submittedName>
        <fullName evidence="2">Uncharacterized protein</fullName>
    </submittedName>
</protein>
<keyword evidence="3" id="KW-1185">Reference proteome</keyword>
<accession>A0AAP0KDA0</accession>
<gene>
    <name evidence="2" type="ORF">Scep_008340</name>
</gene>
<feature type="region of interest" description="Disordered" evidence="1">
    <location>
        <begin position="1"/>
        <end position="20"/>
    </location>
</feature>
<name>A0AAP0KDA0_9MAGN</name>
<sequence length="86" mass="9865">MPPPAGPRPPPPRPVPPRRLVFKDDYTNTRRMIIRSADRSLGLEIIRERIESGGRRIQVEYWSSGSEADQRCSQQASREGVDVHER</sequence>
<evidence type="ECO:0000256" key="1">
    <source>
        <dbReference type="SAM" id="MobiDB-lite"/>
    </source>
</evidence>
<comment type="caution">
    <text evidence="2">The sequence shown here is derived from an EMBL/GenBank/DDBJ whole genome shotgun (WGS) entry which is preliminary data.</text>
</comment>
<reference evidence="2 3" key="1">
    <citation type="submission" date="2024-01" db="EMBL/GenBank/DDBJ databases">
        <title>Genome assemblies of Stephania.</title>
        <authorList>
            <person name="Yang L."/>
        </authorList>
    </citation>
    <scope>NUCLEOTIDE SEQUENCE [LARGE SCALE GENOMIC DNA]</scope>
    <source>
        <strain evidence="2">JXDWG</strain>
        <tissue evidence="2">Leaf</tissue>
    </source>
</reference>
<organism evidence="2 3">
    <name type="scientific">Stephania cephalantha</name>
    <dbReference type="NCBI Taxonomy" id="152367"/>
    <lineage>
        <taxon>Eukaryota</taxon>
        <taxon>Viridiplantae</taxon>
        <taxon>Streptophyta</taxon>
        <taxon>Embryophyta</taxon>
        <taxon>Tracheophyta</taxon>
        <taxon>Spermatophyta</taxon>
        <taxon>Magnoliopsida</taxon>
        <taxon>Ranunculales</taxon>
        <taxon>Menispermaceae</taxon>
        <taxon>Menispermoideae</taxon>
        <taxon>Cissampelideae</taxon>
        <taxon>Stephania</taxon>
    </lineage>
</organism>
<evidence type="ECO:0000313" key="2">
    <source>
        <dbReference type="EMBL" id="KAK9149583.1"/>
    </source>
</evidence>